<keyword evidence="3" id="KW-1185">Reference proteome</keyword>
<dbReference type="RefSeq" id="WP_052216931.1">
    <property type="nucleotide sequence ID" value="NZ_LGTE01000003.1"/>
</dbReference>
<feature type="transmembrane region" description="Helical" evidence="1">
    <location>
        <begin position="79"/>
        <end position="103"/>
    </location>
</feature>
<dbReference type="Proteomes" id="UP000037175">
    <property type="component" value="Unassembled WGS sequence"/>
</dbReference>
<feature type="transmembrane region" description="Helical" evidence="1">
    <location>
        <begin position="7"/>
        <end position="27"/>
    </location>
</feature>
<evidence type="ECO:0000313" key="3">
    <source>
        <dbReference type="Proteomes" id="UP000037175"/>
    </source>
</evidence>
<keyword evidence="1" id="KW-1133">Transmembrane helix</keyword>
<keyword evidence="1" id="KW-0472">Membrane</keyword>
<proteinExistence type="predicted"/>
<comment type="caution">
    <text evidence="2">The sequence shown here is derived from an EMBL/GenBank/DDBJ whole genome shotgun (WGS) entry which is preliminary data.</text>
</comment>
<feature type="transmembrane region" description="Helical" evidence="1">
    <location>
        <begin position="47"/>
        <end position="67"/>
    </location>
</feature>
<feature type="transmembrane region" description="Helical" evidence="1">
    <location>
        <begin position="123"/>
        <end position="145"/>
    </location>
</feature>
<dbReference type="AlphaFoldDB" id="A0A0L6W521"/>
<gene>
    <name evidence="2" type="ORF">Tfer_0750</name>
</gene>
<dbReference type="EMBL" id="LGTE01000003">
    <property type="protein sequence ID" value="KNZ70566.1"/>
    <property type="molecule type" value="Genomic_DNA"/>
</dbReference>
<name>A0A0L6W521_9FIRM</name>
<protein>
    <submittedName>
        <fullName evidence="2">Uncharacterized protein</fullName>
    </submittedName>
</protein>
<organism evidence="2 3">
    <name type="scientific">Thermincola ferriacetica</name>
    <dbReference type="NCBI Taxonomy" id="281456"/>
    <lineage>
        <taxon>Bacteria</taxon>
        <taxon>Bacillati</taxon>
        <taxon>Bacillota</taxon>
        <taxon>Clostridia</taxon>
        <taxon>Eubacteriales</taxon>
        <taxon>Thermincolaceae</taxon>
        <taxon>Thermincola</taxon>
    </lineage>
</organism>
<accession>A0A0L6W521</accession>
<evidence type="ECO:0000313" key="2">
    <source>
        <dbReference type="EMBL" id="KNZ70566.1"/>
    </source>
</evidence>
<keyword evidence="1" id="KW-0812">Transmembrane</keyword>
<reference evidence="3" key="1">
    <citation type="submission" date="2015-07" db="EMBL/GenBank/DDBJ databases">
        <title>Complete Genome of Thermincola ferriacetica strain Z-0001T.</title>
        <authorList>
            <person name="Lusk B."/>
            <person name="Badalamenti J.P."/>
            <person name="Parameswaran P."/>
            <person name="Bond D.R."/>
            <person name="Torres C.I."/>
        </authorList>
    </citation>
    <scope>NUCLEOTIDE SEQUENCE [LARGE SCALE GENOMIC DNA]</scope>
    <source>
        <strain evidence="3">Z-0001</strain>
    </source>
</reference>
<sequence>MTDRSKIVYKSTAIGIVAALLLVSFYFSLVGFIQSWDHAVDLFTGDFWFVMAIAGGFGTQVGLYSYVKRVQKLIKSRKLAAITASGTGTSTVSMLACCLHHLGDVLPLIGLSGVTLFFERYRYPVMGVGIVINLIGIGLMLRLIVKNRLWPGILVEK</sequence>
<evidence type="ECO:0000256" key="1">
    <source>
        <dbReference type="SAM" id="Phobius"/>
    </source>
</evidence>